<dbReference type="InterPro" id="IPR001555">
    <property type="entry name" value="GART_AS"/>
</dbReference>
<dbReference type="InterPro" id="IPR004607">
    <property type="entry name" value="GART"/>
</dbReference>
<dbReference type="OrthoDB" id="9806170at2"/>
<evidence type="ECO:0000256" key="3">
    <source>
        <dbReference type="ARBA" id="ARBA00022755"/>
    </source>
</evidence>
<comment type="pathway">
    <text evidence="1 6">Purine metabolism; IMP biosynthesis via de novo pathway; N(2)-formyl-N(1)-(5-phospho-D-ribosyl)glycinamide from N(1)-(5-phospho-D-ribosyl)glycinamide (10-formyl THF route): step 1/1.</text>
</comment>
<evidence type="ECO:0000256" key="4">
    <source>
        <dbReference type="ARBA" id="ARBA00038440"/>
    </source>
</evidence>
<dbReference type="SUPFAM" id="SSF53328">
    <property type="entry name" value="Formyltransferase"/>
    <property type="match status" value="1"/>
</dbReference>
<comment type="catalytic activity">
    <reaction evidence="5 6">
        <text>N(1)-(5-phospho-beta-D-ribosyl)glycinamide + (6R)-10-formyltetrahydrofolate = N(2)-formyl-N(1)-(5-phospho-beta-D-ribosyl)glycinamide + (6S)-5,6,7,8-tetrahydrofolate + H(+)</text>
        <dbReference type="Rhea" id="RHEA:15053"/>
        <dbReference type="ChEBI" id="CHEBI:15378"/>
        <dbReference type="ChEBI" id="CHEBI:57453"/>
        <dbReference type="ChEBI" id="CHEBI:143788"/>
        <dbReference type="ChEBI" id="CHEBI:147286"/>
        <dbReference type="ChEBI" id="CHEBI:195366"/>
        <dbReference type="EC" id="2.1.2.2"/>
    </reaction>
</comment>
<dbReference type="KEGG" id="caa:Caka_2057"/>
<comment type="function">
    <text evidence="6">Catalyzes the transfer of a formyl group from 10-formyltetrahydrofolate to 5-phospho-ribosyl-glycinamide (GAR), producing 5-phospho-ribosyl-N-formylglycinamide (FGAR) and tetrahydrofolate.</text>
</comment>
<organism evidence="8 9">
    <name type="scientific">Coraliomargarita akajimensis (strain DSM 45221 / IAM 15411 / JCM 23193 / KCTC 12865 / 04OKA010-24)</name>
    <dbReference type="NCBI Taxonomy" id="583355"/>
    <lineage>
        <taxon>Bacteria</taxon>
        <taxon>Pseudomonadati</taxon>
        <taxon>Verrucomicrobiota</taxon>
        <taxon>Opitutia</taxon>
        <taxon>Puniceicoccales</taxon>
        <taxon>Coraliomargaritaceae</taxon>
        <taxon>Coraliomargarita</taxon>
    </lineage>
</organism>
<evidence type="ECO:0000256" key="6">
    <source>
        <dbReference type="HAMAP-Rule" id="MF_01930"/>
    </source>
</evidence>
<evidence type="ECO:0000256" key="1">
    <source>
        <dbReference type="ARBA" id="ARBA00005054"/>
    </source>
</evidence>
<dbReference type="EC" id="2.1.2.2" evidence="6"/>
<evidence type="ECO:0000313" key="9">
    <source>
        <dbReference type="Proteomes" id="UP000000925"/>
    </source>
</evidence>
<name>D5ELD9_CORAD</name>
<evidence type="ECO:0000259" key="7">
    <source>
        <dbReference type="Pfam" id="PF00551"/>
    </source>
</evidence>
<dbReference type="PROSITE" id="PS00373">
    <property type="entry name" value="GART"/>
    <property type="match status" value="1"/>
</dbReference>
<feature type="binding site" evidence="6">
    <location>
        <position position="111"/>
    </location>
    <ligand>
        <name>(6R)-10-formyltetrahydrofolate</name>
        <dbReference type="ChEBI" id="CHEBI:195366"/>
    </ligand>
</feature>
<dbReference type="GO" id="GO:0006189">
    <property type="term" value="P:'de novo' IMP biosynthetic process"/>
    <property type="evidence" value="ECO:0007669"/>
    <property type="project" value="UniProtKB-UniRule"/>
</dbReference>
<sequence>MAYPIVILGSGRGSNAEALLKAEAKKKLGNAKIAAIISDVEDAGILELGQKFKVPAIYIDPQRKGGFLSTEAEQAYIERVDSFSPKLIVLAGFMRILRKPFIDAFGGRVINLHPSLLPSFKGANGIQQAYDFGVKITGCSVHWVTAELDAGPIIDQKEVRIEDSDTLEHLTKKVHIAEHNLLPDVVSRLSKGKIKEYSPV</sequence>
<feature type="binding site" evidence="6">
    <location>
        <begin position="13"/>
        <end position="15"/>
    </location>
    <ligand>
        <name>N(1)-(5-phospho-beta-D-ribosyl)glycinamide</name>
        <dbReference type="ChEBI" id="CHEBI:143788"/>
    </ligand>
</feature>
<dbReference type="HOGENOM" id="CLU_038395_1_3_0"/>
<dbReference type="Proteomes" id="UP000000925">
    <property type="component" value="Chromosome"/>
</dbReference>
<dbReference type="NCBIfam" id="TIGR00639">
    <property type="entry name" value="PurN"/>
    <property type="match status" value="1"/>
</dbReference>
<feature type="binding site" evidence="6">
    <location>
        <begin position="94"/>
        <end position="97"/>
    </location>
    <ligand>
        <name>(6R)-10-formyltetrahydrofolate</name>
        <dbReference type="ChEBI" id="CHEBI:195366"/>
    </ligand>
</feature>
<dbReference type="UniPathway" id="UPA00074">
    <property type="reaction ID" value="UER00126"/>
</dbReference>
<dbReference type="HAMAP" id="MF_01930">
    <property type="entry name" value="PurN"/>
    <property type="match status" value="1"/>
</dbReference>
<comment type="similarity">
    <text evidence="4 6">Belongs to the GART family.</text>
</comment>
<feature type="active site" description="Proton donor" evidence="6">
    <location>
        <position position="113"/>
    </location>
</feature>
<keyword evidence="2 6" id="KW-0808">Transferase</keyword>
<dbReference type="RefSeq" id="WP_013043797.1">
    <property type="nucleotide sequence ID" value="NC_014008.1"/>
</dbReference>
<evidence type="ECO:0000256" key="2">
    <source>
        <dbReference type="ARBA" id="ARBA00022679"/>
    </source>
</evidence>
<dbReference type="STRING" id="583355.Caka_2057"/>
<dbReference type="InterPro" id="IPR036477">
    <property type="entry name" value="Formyl_transf_N_sf"/>
</dbReference>
<dbReference type="PANTHER" id="PTHR43369">
    <property type="entry name" value="PHOSPHORIBOSYLGLYCINAMIDE FORMYLTRANSFERASE"/>
    <property type="match status" value="1"/>
</dbReference>
<dbReference type="CDD" id="cd08645">
    <property type="entry name" value="FMT_core_GART"/>
    <property type="match status" value="1"/>
</dbReference>
<dbReference type="GO" id="GO:0004644">
    <property type="term" value="F:phosphoribosylglycinamide formyltransferase activity"/>
    <property type="evidence" value="ECO:0007669"/>
    <property type="project" value="UniProtKB-UniRule"/>
</dbReference>
<dbReference type="PANTHER" id="PTHR43369:SF2">
    <property type="entry name" value="PHOSPHORIBOSYLGLYCINAMIDE FORMYLTRANSFERASE"/>
    <property type="match status" value="1"/>
</dbReference>
<dbReference type="Pfam" id="PF00551">
    <property type="entry name" value="Formyl_trans_N"/>
    <property type="match status" value="1"/>
</dbReference>
<feature type="domain" description="Formyl transferase N-terminal" evidence="7">
    <location>
        <begin position="5"/>
        <end position="186"/>
    </location>
</feature>
<feature type="site" description="Raises pKa of active site His" evidence="6">
    <location>
        <position position="149"/>
    </location>
</feature>
<accession>D5ELD9</accession>
<protein>
    <recommendedName>
        <fullName evidence="6">Phosphoribosylglycinamide formyltransferase</fullName>
        <ecNumber evidence="6">2.1.2.2</ecNumber>
    </recommendedName>
    <alternativeName>
        <fullName evidence="6">5'-phosphoribosylglycinamide transformylase</fullName>
    </alternativeName>
    <alternativeName>
        <fullName evidence="6">GAR transformylase</fullName>
        <shortName evidence="6">GART</shortName>
    </alternativeName>
</protein>
<dbReference type="Gene3D" id="3.40.50.170">
    <property type="entry name" value="Formyl transferase, N-terminal domain"/>
    <property type="match status" value="1"/>
</dbReference>
<dbReference type="InterPro" id="IPR002376">
    <property type="entry name" value="Formyl_transf_N"/>
</dbReference>
<dbReference type="eggNOG" id="COG0299">
    <property type="taxonomic scope" value="Bacteria"/>
</dbReference>
<keyword evidence="9" id="KW-1185">Reference proteome</keyword>
<comment type="caution">
    <text evidence="6">Lacks conserved residue(s) required for the propagation of feature annotation.</text>
</comment>
<evidence type="ECO:0000256" key="5">
    <source>
        <dbReference type="ARBA" id="ARBA00047664"/>
    </source>
</evidence>
<keyword evidence="3 6" id="KW-0658">Purine biosynthesis</keyword>
<dbReference type="EMBL" id="CP001998">
    <property type="protein sequence ID" value="ADE55075.1"/>
    <property type="molecule type" value="Genomic_DNA"/>
</dbReference>
<evidence type="ECO:0000313" key="8">
    <source>
        <dbReference type="EMBL" id="ADE55075.1"/>
    </source>
</evidence>
<reference evidence="8 9" key="1">
    <citation type="journal article" date="2010" name="Stand. Genomic Sci.">
        <title>Complete genome sequence of Coraliomargarita akajimensis type strain (04OKA010-24).</title>
        <authorList>
            <person name="Mavromatis K."/>
            <person name="Abt B."/>
            <person name="Brambilla E."/>
            <person name="Lapidus A."/>
            <person name="Copeland A."/>
            <person name="Deshpande S."/>
            <person name="Nolan M."/>
            <person name="Lucas S."/>
            <person name="Tice H."/>
            <person name="Cheng J.F."/>
            <person name="Han C."/>
            <person name="Detter J.C."/>
            <person name="Woyke T."/>
            <person name="Goodwin L."/>
            <person name="Pitluck S."/>
            <person name="Held B."/>
            <person name="Brettin T."/>
            <person name="Tapia R."/>
            <person name="Ivanova N."/>
            <person name="Mikhailova N."/>
            <person name="Pati A."/>
            <person name="Liolios K."/>
            <person name="Chen A."/>
            <person name="Palaniappan K."/>
            <person name="Land M."/>
            <person name="Hauser L."/>
            <person name="Chang Y.J."/>
            <person name="Jeffries C.D."/>
            <person name="Rohde M."/>
            <person name="Goker M."/>
            <person name="Bristow J."/>
            <person name="Eisen J.A."/>
            <person name="Markowitz V."/>
            <person name="Hugenholtz P."/>
            <person name="Klenk H.P."/>
            <person name="Kyrpides N.C."/>
        </authorList>
    </citation>
    <scope>NUCLEOTIDE SEQUENCE [LARGE SCALE GENOMIC DNA]</scope>
    <source>
        <strain evidence="9">DSM 45221 / IAM 15411 / JCM 23193 / KCTC 12865</strain>
    </source>
</reference>
<proteinExistence type="inferred from homology"/>
<dbReference type="GO" id="GO:0005829">
    <property type="term" value="C:cytosol"/>
    <property type="evidence" value="ECO:0007669"/>
    <property type="project" value="TreeGrafter"/>
</dbReference>
<gene>
    <name evidence="6" type="primary">purN</name>
    <name evidence="8" type="ordered locus">Caka_2057</name>
</gene>
<dbReference type="AlphaFoldDB" id="D5ELD9"/>